<dbReference type="SMART" id="SM00543">
    <property type="entry name" value="MIF4G"/>
    <property type="match status" value="1"/>
</dbReference>
<feature type="region of interest" description="Disordered" evidence="2">
    <location>
        <begin position="52"/>
        <end position="92"/>
    </location>
</feature>
<sequence>MSLCDVIYGTGVTEFRQKRFSYCALHLCSLSFEMFLQQEINSDRLRSNVTYRGAKDHPSRPPLVRSGPPAPMKKRPQYVPQTQQTSTPDHRLNYKPQAAVPLEQKIQYDREFLLGFRFISPSIQKPQGLPFIPRVVLDKPNKDPLDSSWQQKCVQQDRQTSRHGWRRSTEPDNELRNETRKVISMSLNDDVQLNKAANAWRPGRKKSVECGEVQKDEAEDLKTQEMLRLFRSILNKLTPQTFDRLIQRVTELAIDTEERLRGVISLVFEKAIREPHFSEIYAKMCHRLVDLKVPTSKDPAVNVEFRLLLLRCCKEEFKKNKDEEIIEEKQKQLDAATENEERQQLKEELEEAKNKARRRSLGNIKFVGELFKLRMLKDSIIHHCVAKLLKDEAEESLECLSKLLSTVGKDADEKDKTRMDHYFTEIEEIVRARKTSSRIRFMLQDLLDLRRNKWVPRRADLGPKTIDQIHKEAALEENGSQNKVQQQQLRSYKDWTCGPINICPSKTISKMEKIELRPTVRQEEVPVSSDTLEDSEKTMKETPKETPEEAPKEIFKEGLKETPEEAPKEIFEEAPKETPEEAPIEIFEEVPKEIPKEAPKETPEEAPKETPEEAPKETPEEAPKETPEEAPKEIFKEGLKETPEEAPKEIFEEAPKETPEEAPIEIFEEAPKETPEEAPKEIFEEAPKETPEEAPKEIFKEAPKETPEEVPYETPEDTDKPVSSSVLMGAPSALELPQGNVSAEAEEELPEETSRPENHIVDQTSPSAPVELTMTIEQETTNEETVYRNDVMASVKNALDELNVLKENDIRSAPDSNRFSFPALIGAAAIPSAIICSGLLLYHGINWLRTLV</sequence>
<evidence type="ECO:0000259" key="4">
    <source>
        <dbReference type="SMART" id="SM00543"/>
    </source>
</evidence>
<keyword evidence="3" id="KW-1133">Transmembrane helix</keyword>
<dbReference type="Proteomes" id="UP000752171">
    <property type="component" value="Unassembled WGS sequence"/>
</dbReference>
<evidence type="ECO:0000313" key="5">
    <source>
        <dbReference type="EMBL" id="KAG9261244.1"/>
    </source>
</evidence>
<feature type="compositionally biased region" description="Basic and acidic residues" evidence="2">
    <location>
        <begin position="669"/>
        <end position="707"/>
    </location>
</feature>
<comment type="caution">
    <text evidence="5">The sequence shown here is derived from an EMBL/GenBank/DDBJ whole genome shotgun (WGS) entry which is preliminary data.</text>
</comment>
<feature type="compositionally biased region" description="Basic and acidic residues" evidence="2">
    <location>
        <begin position="534"/>
        <end position="579"/>
    </location>
</feature>
<gene>
    <name evidence="5" type="primary">EIF4G1</name>
    <name evidence="5" type="ORF">AMEX_G26239</name>
</gene>
<dbReference type="GO" id="GO:0016281">
    <property type="term" value="C:eukaryotic translation initiation factor 4F complex"/>
    <property type="evidence" value="ECO:0007669"/>
    <property type="project" value="TreeGrafter"/>
</dbReference>
<evidence type="ECO:0000256" key="1">
    <source>
        <dbReference type="SAM" id="Coils"/>
    </source>
</evidence>
<dbReference type="GO" id="GO:0003729">
    <property type="term" value="F:mRNA binding"/>
    <property type="evidence" value="ECO:0007669"/>
    <property type="project" value="TreeGrafter"/>
</dbReference>
<keyword evidence="1" id="KW-0175">Coiled coil</keyword>
<dbReference type="EMBL" id="JAICCE010000023">
    <property type="protein sequence ID" value="KAG9261244.1"/>
    <property type="molecule type" value="Genomic_DNA"/>
</dbReference>
<dbReference type="FunFam" id="1.25.40.180:FF:000001">
    <property type="entry name" value="Eukaryotic translation initiation factor 4 gamma, 3, putative"/>
    <property type="match status" value="1"/>
</dbReference>
<organism evidence="5 6">
    <name type="scientific">Astyanax mexicanus</name>
    <name type="common">Blind cave fish</name>
    <name type="synonym">Astyanax fasciatus mexicanus</name>
    <dbReference type="NCBI Taxonomy" id="7994"/>
    <lineage>
        <taxon>Eukaryota</taxon>
        <taxon>Metazoa</taxon>
        <taxon>Chordata</taxon>
        <taxon>Craniata</taxon>
        <taxon>Vertebrata</taxon>
        <taxon>Euteleostomi</taxon>
        <taxon>Actinopterygii</taxon>
        <taxon>Neopterygii</taxon>
        <taxon>Teleostei</taxon>
        <taxon>Ostariophysi</taxon>
        <taxon>Characiformes</taxon>
        <taxon>Characoidei</taxon>
        <taxon>Acestrorhamphidae</taxon>
        <taxon>Acestrorhamphinae</taxon>
        <taxon>Astyanax</taxon>
    </lineage>
</organism>
<keyword evidence="5" id="KW-0396">Initiation factor</keyword>
<dbReference type="InterPro" id="IPR003890">
    <property type="entry name" value="MIF4G-like_typ-3"/>
</dbReference>
<dbReference type="GO" id="GO:0003743">
    <property type="term" value="F:translation initiation factor activity"/>
    <property type="evidence" value="ECO:0007669"/>
    <property type="project" value="UniProtKB-KW"/>
</dbReference>
<dbReference type="PANTHER" id="PTHR23253:SF78">
    <property type="entry name" value="EUKARYOTIC TRANSLATION INITIATION FACTOR 4G1, ISOFORM B-RELATED"/>
    <property type="match status" value="1"/>
</dbReference>
<dbReference type="SUPFAM" id="SSF48371">
    <property type="entry name" value="ARM repeat"/>
    <property type="match status" value="1"/>
</dbReference>
<dbReference type="AlphaFoldDB" id="A0A8T2KQ07"/>
<accession>A0A8T2KQ07</accession>
<feature type="region of interest" description="Disordered" evidence="2">
    <location>
        <begin position="143"/>
        <end position="175"/>
    </location>
</feature>
<feature type="domain" description="MIF4G" evidence="4">
    <location>
        <begin position="227"/>
        <end position="453"/>
    </location>
</feature>
<evidence type="ECO:0000313" key="6">
    <source>
        <dbReference type="Proteomes" id="UP000752171"/>
    </source>
</evidence>
<name>A0A8T2KQ07_ASTMX</name>
<feature type="region of interest" description="Disordered" evidence="2">
    <location>
        <begin position="735"/>
        <end position="767"/>
    </location>
</feature>
<evidence type="ECO:0000256" key="3">
    <source>
        <dbReference type="SAM" id="Phobius"/>
    </source>
</evidence>
<proteinExistence type="predicted"/>
<dbReference type="InterPro" id="IPR016024">
    <property type="entry name" value="ARM-type_fold"/>
</dbReference>
<reference evidence="5 6" key="1">
    <citation type="submission" date="2021-07" db="EMBL/GenBank/DDBJ databases">
        <authorList>
            <person name="Imarazene B."/>
            <person name="Zahm M."/>
            <person name="Klopp C."/>
            <person name="Cabau C."/>
            <person name="Beille S."/>
            <person name="Jouanno E."/>
            <person name="Castinel A."/>
            <person name="Lluch J."/>
            <person name="Gil L."/>
            <person name="Kuchtly C."/>
            <person name="Lopez Roques C."/>
            <person name="Donnadieu C."/>
            <person name="Parrinello H."/>
            <person name="Journot L."/>
            <person name="Du K."/>
            <person name="Schartl M."/>
            <person name="Retaux S."/>
            <person name="Guiguen Y."/>
        </authorList>
    </citation>
    <scope>NUCLEOTIDE SEQUENCE [LARGE SCALE GENOMIC DNA]</scope>
    <source>
        <strain evidence="5">Pach_M1</strain>
        <tissue evidence="5">Testis</tissue>
    </source>
</reference>
<dbReference type="PANTHER" id="PTHR23253">
    <property type="entry name" value="EUKARYOTIC TRANSLATION INITIATION FACTOR 4 GAMMA"/>
    <property type="match status" value="1"/>
</dbReference>
<keyword evidence="3" id="KW-0472">Membrane</keyword>
<dbReference type="Gene3D" id="1.25.40.180">
    <property type="match status" value="1"/>
</dbReference>
<feature type="compositionally biased region" description="Basic and acidic residues" evidence="2">
    <location>
        <begin position="589"/>
        <end position="659"/>
    </location>
</feature>
<feature type="compositionally biased region" description="Polar residues" evidence="2">
    <location>
        <begin position="147"/>
        <end position="158"/>
    </location>
</feature>
<protein>
    <submittedName>
        <fullName evidence="5">Eukaryotic translation initiation factor 4 gamma 1-like</fullName>
    </submittedName>
</protein>
<keyword evidence="5" id="KW-0648">Protein biosynthesis</keyword>
<dbReference type="Pfam" id="PF02854">
    <property type="entry name" value="MIF4G"/>
    <property type="match status" value="1"/>
</dbReference>
<keyword evidence="3" id="KW-0812">Transmembrane</keyword>
<feature type="region of interest" description="Disordered" evidence="2">
    <location>
        <begin position="519"/>
        <end position="723"/>
    </location>
</feature>
<evidence type="ECO:0000256" key="2">
    <source>
        <dbReference type="SAM" id="MobiDB-lite"/>
    </source>
</evidence>
<feature type="coiled-coil region" evidence="1">
    <location>
        <begin position="319"/>
        <end position="362"/>
    </location>
</feature>
<feature type="transmembrane region" description="Helical" evidence="3">
    <location>
        <begin position="819"/>
        <end position="842"/>
    </location>
</feature>